<dbReference type="Proteomes" id="UP001144978">
    <property type="component" value="Unassembled WGS sequence"/>
</dbReference>
<reference evidence="1" key="1">
    <citation type="submission" date="2022-08" db="EMBL/GenBank/DDBJ databases">
        <title>Genome Sequence of Pycnoporus sanguineus.</title>
        <authorList>
            <person name="Buettner E."/>
        </authorList>
    </citation>
    <scope>NUCLEOTIDE SEQUENCE</scope>
    <source>
        <strain evidence="1">CG-C14</strain>
    </source>
</reference>
<comment type="caution">
    <text evidence="1">The sequence shown here is derived from an EMBL/GenBank/DDBJ whole genome shotgun (WGS) entry which is preliminary data.</text>
</comment>
<dbReference type="EMBL" id="JANSHE010002936">
    <property type="protein sequence ID" value="KAJ2988629.1"/>
    <property type="molecule type" value="Genomic_DNA"/>
</dbReference>
<evidence type="ECO:0000313" key="2">
    <source>
        <dbReference type="Proteomes" id="UP001144978"/>
    </source>
</evidence>
<keyword evidence="2" id="KW-1185">Reference proteome</keyword>
<organism evidence="1 2">
    <name type="scientific">Trametes sanguinea</name>
    <dbReference type="NCBI Taxonomy" id="158606"/>
    <lineage>
        <taxon>Eukaryota</taxon>
        <taxon>Fungi</taxon>
        <taxon>Dikarya</taxon>
        <taxon>Basidiomycota</taxon>
        <taxon>Agaricomycotina</taxon>
        <taxon>Agaricomycetes</taxon>
        <taxon>Polyporales</taxon>
        <taxon>Polyporaceae</taxon>
        <taxon>Trametes</taxon>
    </lineage>
</organism>
<gene>
    <name evidence="1" type="ORF">NUW54_g9056</name>
</gene>
<protein>
    <submittedName>
        <fullName evidence="1">Uncharacterized protein</fullName>
    </submittedName>
</protein>
<name>A0ACC1P9C8_9APHY</name>
<sequence>MRGLDIAGGIVAEEAQDAVSRAVLERAEDQLTLRLDEHASHVENSGSGAYARGGEDREGRWRRQWLSYGMRPGLNVSGEPAAAVQSLTIDSAPTRVRRAGHVSRPSSAAGARARRNLQDDLGNRLTSEQVCVRARSAIDDMARAGLTPPGDGTVEEAKVLPHGGQSDSHADWHV</sequence>
<evidence type="ECO:0000313" key="1">
    <source>
        <dbReference type="EMBL" id="KAJ2988629.1"/>
    </source>
</evidence>
<proteinExistence type="predicted"/>
<accession>A0ACC1P9C8</accession>